<dbReference type="PANTHER" id="PTHR47245:SF2">
    <property type="entry name" value="PEPTIDYL-PROLYL CIS-TRANS ISOMERASE HP_0175-RELATED"/>
    <property type="match status" value="1"/>
</dbReference>
<keyword evidence="6" id="KW-0732">Signal</keyword>
<keyword evidence="4 5" id="KW-0697">Rotamase</keyword>
<dbReference type="InterPro" id="IPR000297">
    <property type="entry name" value="PPIase_PpiC"/>
</dbReference>
<dbReference type="RefSeq" id="WP_101517319.1">
    <property type="nucleotide sequence ID" value="NZ_PKUS01000002.1"/>
</dbReference>
<feature type="signal peptide" evidence="6">
    <location>
        <begin position="1"/>
        <end position="22"/>
    </location>
</feature>
<dbReference type="Gene3D" id="3.10.50.40">
    <property type="match status" value="1"/>
</dbReference>
<comment type="catalytic activity">
    <reaction evidence="1">
        <text>[protein]-peptidylproline (omega=180) = [protein]-peptidylproline (omega=0)</text>
        <dbReference type="Rhea" id="RHEA:16237"/>
        <dbReference type="Rhea" id="RHEA-COMP:10747"/>
        <dbReference type="Rhea" id="RHEA-COMP:10748"/>
        <dbReference type="ChEBI" id="CHEBI:83833"/>
        <dbReference type="ChEBI" id="CHEBI:83834"/>
        <dbReference type="EC" id="5.2.1.8"/>
    </reaction>
</comment>
<protein>
    <recommendedName>
        <fullName evidence="3">peptidylprolyl isomerase</fullName>
        <ecNumber evidence="3">5.2.1.8</ecNumber>
    </recommendedName>
</protein>
<keyword evidence="9" id="KW-1185">Reference proteome</keyword>
<evidence type="ECO:0000256" key="6">
    <source>
        <dbReference type="SAM" id="SignalP"/>
    </source>
</evidence>
<dbReference type="PANTHER" id="PTHR47245">
    <property type="entry name" value="PEPTIDYLPROLYL ISOMERASE"/>
    <property type="match status" value="1"/>
</dbReference>
<name>A0A2N5X7F3_9GAMM</name>
<gene>
    <name evidence="8" type="ORF">C0039_04205</name>
</gene>
<dbReference type="Pfam" id="PF00639">
    <property type="entry name" value="Rotamase"/>
    <property type="match status" value="1"/>
</dbReference>
<evidence type="ECO:0000256" key="1">
    <source>
        <dbReference type="ARBA" id="ARBA00000971"/>
    </source>
</evidence>
<dbReference type="PROSITE" id="PS50198">
    <property type="entry name" value="PPIC_PPIASE_2"/>
    <property type="match status" value="1"/>
</dbReference>
<proteinExistence type="inferred from homology"/>
<organism evidence="8 9">
    <name type="scientific">Pseudohalioglobus lutimaris</name>
    <dbReference type="NCBI Taxonomy" id="1737061"/>
    <lineage>
        <taxon>Bacteria</taxon>
        <taxon>Pseudomonadati</taxon>
        <taxon>Pseudomonadota</taxon>
        <taxon>Gammaproteobacteria</taxon>
        <taxon>Cellvibrionales</taxon>
        <taxon>Halieaceae</taxon>
        <taxon>Pseudohalioglobus</taxon>
    </lineage>
</organism>
<comment type="similarity">
    <text evidence="2">Belongs to the PpiC/parvulin rotamase family.</text>
</comment>
<dbReference type="InterPro" id="IPR050245">
    <property type="entry name" value="PrsA_foldase"/>
</dbReference>
<evidence type="ECO:0000256" key="2">
    <source>
        <dbReference type="ARBA" id="ARBA00007656"/>
    </source>
</evidence>
<dbReference type="AlphaFoldDB" id="A0A2N5X7F3"/>
<evidence type="ECO:0000313" key="8">
    <source>
        <dbReference type="EMBL" id="PLW70410.1"/>
    </source>
</evidence>
<dbReference type="OrthoDB" id="9812372at2"/>
<dbReference type="EMBL" id="PKUS01000002">
    <property type="protein sequence ID" value="PLW70410.1"/>
    <property type="molecule type" value="Genomic_DNA"/>
</dbReference>
<keyword evidence="5" id="KW-0413">Isomerase</keyword>
<comment type="caution">
    <text evidence="8">The sequence shown here is derived from an EMBL/GenBank/DDBJ whole genome shotgun (WGS) entry which is preliminary data.</text>
</comment>
<feature type="domain" description="PpiC" evidence="7">
    <location>
        <begin position="137"/>
        <end position="240"/>
    </location>
</feature>
<dbReference type="InterPro" id="IPR046357">
    <property type="entry name" value="PPIase_dom_sf"/>
</dbReference>
<evidence type="ECO:0000259" key="7">
    <source>
        <dbReference type="PROSITE" id="PS50198"/>
    </source>
</evidence>
<dbReference type="SUPFAM" id="SSF54534">
    <property type="entry name" value="FKBP-like"/>
    <property type="match status" value="1"/>
</dbReference>
<evidence type="ECO:0000256" key="3">
    <source>
        <dbReference type="ARBA" id="ARBA00013194"/>
    </source>
</evidence>
<reference evidence="8 9" key="1">
    <citation type="submission" date="2018-01" db="EMBL/GenBank/DDBJ databases">
        <title>The draft genome sequence of Halioglobus lutimaris HF004.</title>
        <authorList>
            <person name="Du Z.-J."/>
            <person name="Shi M.-J."/>
        </authorList>
    </citation>
    <scope>NUCLEOTIDE SEQUENCE [LARGE SCALE GENOMIC DNA]</scope>
    <source>
        <strain evidence="8 9">HF004</strain>
    </source>
</reference>
<dbReference type="EC" id="5.2.1.8" evidence="3"/>
<evidence type="ECO:0000256" key="4">
    <source>
        <dbReference type="ARBA" id="ARBA00023110"/>
    </source>
</evidence>
<evidence type="ECO:0000256" key="5">
    <source>
        <dbReference type="PROSITE-ProRule" id="PRU00278"/>
    </source>
</evidence>
<accession>A0A2N5X7F3</accession>
<evidence type="ECO:0000313" key="9">
    <source>
        <dbReference type="Proteomes" id="UP000235005"/>
    </source>
</evidence>
<feature type="chain" id="PRO_5014769274" description="peptidylprolyl isomerase" evidence="6">
    <location>
        <begin position="23"/>
        <end position="300"/>
    </location>
</feature>
<sequence length="300" mass="34212">MRNFKYLVLAFSAVLFMSPAFSEERIVVKDGATTLDYEELADTVTRWTPQMRRAAIQDEGDRLELINLALANKKLAAEAEDYVANNPDLAVEYRNGLLAYQRDFMLRSVAARVEMPDFTELAKEQYTVNKDKYALIPERRISSHILFSSPPGRDRTELTAEAQAVLEELRAGADFVEMVTLHSDEPGAENKQGKFNRWVAFGEEGVSPRYSQGVFSIEKVGEYSEIINSEFGLHIIRLDGIQEKSYKSFDEVKATIINEMETEYRRLAMKDFISQFQMTDDVIIDEEAINAILEPYNATE</sequence>
<dbReference type="Proteomes" id="UP000235005">
    <property type="component" value="Unassembled WGS sequence"/>
</dbReference>
<dbReference type="GO" id="GO:0003755">
    <property type="term" value="F:peptidyl-prolyl cis-trans isomerase activity"/>
    <property type="evidence" value="ECO:0007669"/>
    <property type="project" value="UniProtKB-KW"/>
</dbReference>